<dbReference type="Proteomes" id="UP001476950">
    <property type="component" value="Unassembled WGS sequence"/>
</dbReference>
<evidence type="ECO:0000313" key="1">
    <source>
        <dbReference type="EMBL" id="MEP1057734.1"/>
    </source>
</evidence>
<evidence type="ECO:0000313" key="2">
    <source>
        <dbReference type="Proteomes" id="UP001476950"/>
    </source>
</evidence>
<proteinExistence type="predicted"/>
<sequence length="102" mass="11300">MAINGETSIVYDYEIKQVRIQSDRDGVINGILRRLGTQEGVVHSGRFLTIPMHLCRNPSLIVKLLNPDERQAMSDEQKAALRLAGKPEAEAIDAEPDEDEAA</sequence>
<name>A0ABV0KHD9_9CYAN</name>
<protein>
    <submittedName>
        <fullName evidence="1">Uncharacterized protein</fullName>
    </submittedName>
</protein>
<gene>
    <name evidence="1" type="ORF">NDI38_04730</name>
</gene>
<reference evidence="1 2" key="1">
    <citation type="submission" date="2022-04" db="EMBL/GenBank/DDBJ databases">
        <title>Positive selection, recombination, and allopatry shape intraspecific diversity of widespread and dominant cyanobacteria.</title>
        <authorList>
            <person name="Wei J."/>
            <person name="Shu W."/>
            <person name="Hu C."/>
        </authorList>
    </citation>
    <scope>NUCLEOTIDE SEQUENCE [LARGE SCALE GENOMIC DNA]</scope>
    <source>
        <strain evidence="1 2">AS-A4</strain>
    </source>
</reference>
<dbReference type="EMBL" id="JAMPLM010000002">
    <property type="protein sequence ID" value="MEP1057734.1"/>
    <property type="molecule type" value="Genomic_DNA"/>
</dbReference>
<comment type="caution">
    <text evidence="1">The sequence shown here is derived from an EMBL/GenBank/DDBJ whole genome shotgun (WGS) entry which is preliminary data.</text>
</comment>
<accession>A0ABV0KHD9</accession>
<dbReference type="RefSeq" id="WP_190450822.1">
    <property type="nucleotide sequence ID" value="NZ_JAMPLM010000002.1"/>
</dbReference>
<organism evidence="1 2">
    <name type="scientific">Stenomitos frigidus AS-A4</name>
    <dbReference type="NCBI Taxonomy" id="2933935"/>
    <lineage>
        <taxon>Bacteria</taxon>
        <taxon>Bacillati</taxon>
        <taxon>Cyanobacteriota</taxon>
        <taxon>Cyanophyceae</taxon>
        <taxon>Leptolyngbyales</taxon>
        <taxon>Leptolyngbyaceae</taxon>
        <taxon>Stenomitos</taxon>
    </lineage>
</organism>
<keyword evidence="2" id="KW-1185">Reference proteome</keyword>